<name>A0ABV3ZMS0_9BACT</name>
<reference evidence="2 3" key="1">
    <citation type="submission" date="2023-07" db="EMBL/GenBank/DDBJ databases">
        <authorList>
            <person name="Lian W.-H."/>
        </authorList>
    </citation>
    <scope>NUCLEOTIDE SEQUENCE [LARGE SCALE GENOMIC DNA]</scope>
    <source>
        <strain evidence="2 3">SYSU DXS3180</strain>
    </source>
</reference>
<keyword evidence="1" id="KW-0732">Signal</keyword>
<accession>A0ABV3ZMS0</accession>
<evidence type="ECO:0000313" key="2">
    <source>
        <dbReference type="EMBL" id="MEX6691117.1"/>
    </source>
</evidence>
<dbReference type="InterPro" id="IPR046525">
    <property type="entry name" value="DUF6702"/>
</dbReference>
<evidence type="ECO:0000313" key="3">
    <source>
        <dbReference type="Proteomes" id="UP001560573"/>
    </source>
</evidence>
<dbReference type="RefSeq" id="WP_369332533.1">
    <property type="nucleotide sequence ID" value="NZ_JAULBC010000013.1"/>
</dbReference>
<comment type="caution">
    <text evidence="2">The sequence shown here is derived from an EMBL/GenBank/DDBJ whole genome shotgun (WGS) entry which is preliminary data.</text>
</comment>
<gene>
    <name evidence="2" type="ORF">QTN47_26650</name>
</gene>
<proteinExistence type="predicted"/>
<dbReference type="Pfam" id="PF20420">
    <property type="entry name" value="DUF6702"/>
    <property type="match status" value="1"/>
</dbReference>
<evidence type="ECO:0000256" key="1">
    <source>
        <dbReference type="SAM" id="SignalP"/>
    </source>
</evidence>
<dbReference type="Proteomes" id="UP001560573">
    <property type="component" value="Unassembled WGS sequence"/>
</dbReference>
<keyword evidence="3" id="KW-1185">Reference proteome</keyword>
<sequence length="162" mass="18842">MANILFQWFSTALLAVLHPFFVSMTDVNYNGKDKNLEISVRIFTDDFENILSTNYKTKVDLQKPSQQAEMAKLVNDYIQKHLHFQVDGKNVTISYVGFEQQGESTWTYFQVENIPSVKKIAVFNSLLHDYKKEQINMLHLKANGKEQSYKLDYPNTQAAFDF</sequence>
<organism evidence="2 3">
    <name type="scientific">Danxiaibacter flavus</name>
    <dbReference type="NCBI Taxonomy" id="3049108"/>
    <lineage>
        <taxon>Bacteria</taxon>
        <taxon>Pseudomonadati</taxon>
        <taxon>Bacteroidota</taxon>
        <taxon>Chitinophagia</taxon>
        <taxon>Chitinophagales</taxon>
        <taxon>Chitinophagaceae</taxon>
        <taxon>Danxiaibacter</taxon>
    </lineage>
</organism>
<feature type="signal peptide" evidence="1">
    <location>
        <begin position="1"/>
        <end position="24"/>
    </location>
</feature>
<protein>
    <submittedName>
        <fullName evidence="2">Uncharacterized protein</fullName>
    </submittedName>
</protein>
<feature type="chain" id="PRO_5045493904" evidence="1">
    <location>
        <begin position="25"/>
        <end position="162"/>
    </location>
</feature>
<dbReference type="EMBL" id="JAULBC010000013">
    <property type="protein sequence ID" value="MEX6691117.1"/>
    <property type="molecule type" value="Genomic_DNA"/>
</dbReference>